<dbReference type="PANTHER" id="PTHR43550">
    <property type="entry name" value="3-KETODIHYDROSPHINGOSINE REDUCTASE"/>
    <property type="match status" value="1"/>
</dbReference>
<sequence>MALGLSWASVCLGGFLFILTLDIMGVFSRKNHFHVAGRTVVVTGGSQGMGRGLAKLLAQKGANVVIVARNEQKLDEALQYIKAAAKDAQNQRFLSISADLTKAEENERVNQEVTTWNSGNPPDVVWANAGMSQPMLFVETPVGILKQQMEVNYMAAAYLAQSTLKSWIKPNTDKSAPAPSSANPRHFIMTSSTACFVGVAGYGPYSPPKAAMRSLADTLRSEVNLYNGARRKDPVNGPAADIKIHCVCPGTILSPGHENEQKSKHEVTKILEAGDPAQSEDDVAQAAISGLESGGYLITTQYVGHAMRASALAGSPRNNWFVDTVFSWITSMAWLFIGPDLDAKVYNYGKKHGISHGR</sequence>
<evidence type="ECO:0000256" key="14">
    <source>
        <dbReference type="ARBA" id="ARBA00026112"/>
    </source>
</evidence>
<dbReference type="GO" id="GO:0005789">
    <property type="term" value="C:endoplasmic reticulum membrane"/>
    <property type="evidence" value="ECO:0007669"/>
    <property type="project" value="UniProtKB-SubCell"/>
</dbReference>
<keyword evidence="8" id="KW-0521">NADP</keyword>
<dbReference type="SUPFAM" id="SSF51735">
    <property type="entry name" value="NAD(P)-binding Rossmann-fold domains"/>
    <property type="match status" value="1"/>
</dbReference>
<keyword evidence="9" id="KW-0746">Sphingolipid metabolism</keyword>
<evidence type="ECO:0000256" key="12">
    <source>
        <dbReference type="ARBA" id="ARBA00023098"/>
    </source>
</evidence>
<dbReference type="GO" id="GO:0006666">
    <property type="term" value="P:3-keto-sphinganine metabolic process"/>
    <property type="evidence" value="ECO:0007669"/>
    <property type="project" value="InterPro"/>
</dbReference>
<dbReference type="InterPro" id="IPR036291">
    <property type="entry name" value="NAD(P)-bd_dom_sf"/>
</dbReference>
<dbReference type="GO" id="GO:0047560">
    <property type="term" value="F:3-dehydrosphinganine reductase activity"/>
    <property type="evidence" value="ECO:0007669"/>
    <property type="project" value="UniProtKB-EC"/>
</dbReference>
<evidence type="ECO:0000256" key="16">
    <source>
        <dbReference type="ARBA" id="ARBA00048930"/>
    </source>
</evidence>
<comment type="function">
    <text evidence="15">Catalyzes the reduction of 3'-oxosphinganine (3-ketodihydrosphingosine/KDS) to sphinganine (dihydrosphingosine/DHS), the second step of de novo sphingolipid biosynthesis.</text>
</comment>
<evidence type="ECO:0000256" key="4">
    <source>
        <dbReference type="ARBA" id="ARBA00006484"/>
    </source>
</evidence>
<comment type="pathway">
    <text evidence="2">Lipid metabolism; sphingolipid metabolism.</text>
</comment>
<comment type="subcellular location">
    <subcellularLocation>
        <location evidence="1">Endoplasmic reticulum membrane</location>
    </subcellularLocation>
</comment>
<keyword evidence="19" id="KW-1185">Reference proteome</keyword>
<keyword evidence="11" id="KW-0560">Oxidoreductase</keyword>
<evidence type="ECO:0000256" key="17">
    <source>
        <dbReference type="SAM" id="Phobius"/>
    </source>
</evidence>
<evidence type="ECO:0000256" key="11">
    <source>
        <dbReference type="ARBA" id="ARBA00023002"/>
    </source>
</evidence>
<comment type="pathway">
    <text evidence="3">Sphingolipid metabolism.</text>
</comment>
<dbReference type="InterPro" id="IPR045022">
    <property type="entry name" value="KDSR-like"/>
</dbReference>
<keyword evidence="7" id="KW-0256">Endoplasmic reticulum</keyword>
<keyword evidence="5 17" id="KW-0812">Transmembrane</keyword>
<keyword evidence="13 17" id="KW-0472">Membrane</keyword>
<comment type="caution">
    <text evidence="18">The sequence shown here is derived from an EMBL/GenBank/DDBJ whole genome shotgun (WGS) entry which is preliminary data.</text>
</comment>
<protein>
    <recommendedName>
        <fullName evidence="14">3-dehydrosphinganine reductase</fullName>
        <ecNumber evidence="14">1.1.1.102</ecNumber>
    </recommendedName>
</protein>
<dbReference type="FunFam" id="3.40.50.720:FF:000456">
    <property type="entry name" value="3-ketodihydrosphingosine reductase tsc10"/>
    <property type="match status" value="1"/>
</dbReference>
<dbReference type="Gene3D" id="3.40.50.720">
    <property type="entry name" value="NAD(P)-binding Rossmann-like Domain"/>
    <property type="match status" value="1"/>
</dbReference>
<comment type="similarity">
    <text evidence="4">Belongs to the short-chain dehydrogenases/reductases (SDR) family.</text>
</comment>
<dbReference type="Proteomes" id="UP000073492">
    <property type="component" value="Unassembled WGS sequence"/>
</dbReference>
<evidence type="ECO:0000256" key="10">
    <source>
        <dbReference type="ARBA" id="ARBA00022989"/>
    </source>
</evidence>
<dbReference type="EC" id="1.1.1.102" evidence="14"/>
<evidence type="ECO:0000313" key="18">
    <source>
        <dbReference type="EMBL" id="KXT17870.1"/>
    </source>
</evidence>
<gene>
    <name evidence="18" type="ORF">AC579_5950</name>
</gene>
<dbReference type="GO" id="GO:0030148">
    <property type="term" value="P:sphingolipid biosynthetic process"/>
    <property type="evidence" value="ECO:0007669"/>
    <property type="project" value="InterPro"/>
</dbReference>
<evidence type="ECO:0000256" key="15">
    <source>
        <dbReference type="ARBA" id="ARBA00044737"/>
    </source>
</evidence>
<reference evidence="18 19" key="1">
    <citation type="submission" date="2015-07" db="EMBL/GenBank/DDBJ databases">
        <title>Comparative genomics of the Sigatoka disease complex on banana suggests a link between parallel evolutionary changes in Pseudocercospora fijiensis and Pseudocercospora eumusae and increased virulence on the banana host.</title>
        <authorList>
            <person name="Chang T.-C."/>
            <person name="Salvucci A."/>
            <person name="Crous P.W."/>
            <person name="Stergiopoulos I."/>
        </authorList>
    </citation>
    <scope>NUCLEOTIDE SEQUENCE [LARGE SCALE GENOMIC DNA]</scope>
    <source>
        <strain evidence="18 19">CBS 116634</strain>
    </source>
</reference>
<comment type="catalytic activity">
    <reaction evidence="16">
        <text>sphinganine + NADP(+) = 3-oxosphinganine + NADPH + H(+)</text>
        <dbReference type="Rhea" id="RHEA:22640"/>
        <dbReference type="ChEBI" id="CHEBI:15378"/>
        <dbReference type="ChEBI" id="CHEBI:57783"/>
        <dbReference type="ChEBI" id="CHEBI:57817"/>
        <dbReference type="ChEBI" id="CHEBI:58299"/>
        <dbReference type="ChEBI" id="CHEBI:58349"/>
        <dbReference type="EC" id="1.1.1.102"/>
    </reaction>
    <physiologicalReaction direction="right-to-left" evidence="16">
        <dbReference type="Rhea" id="RHEA:22642"/>
    </physiologicalReaction>
</comment>
<evidence type="ECO:0000313" key="19">
    <source>
        <dbReference type="Proteomes" id="UP000073492"/>
    </source>
</evidence>
<evidence type="ECO:0000256" key="9">
    <source>
        <dbReference type="ARBA" id="ARBA00022919"/>
    </source>
</evidence>
<evidence type="ECO:0000256" key="2">
    <source>
        <dbReference type="ARBA" id="ARBA00004760"/>
    </source>
</evidence>
<organism evidence="18 19">
    <name type="scientific">Pseudocercospora musae</name>
    <dbReference type="NCBI Taxonomy" id="113226"/>
    <lineage>
        <taxon>Eukaryota</taxon>
        <taxon>Fungi</taxon>
        <taxon>Dikarya</taxon>
        <taxon>Ascomycota</taxon>
        <taxon>Pezizomycotina</taxon>
        <taxon>Dothideomycetes</taxon>
        <taxon>Dothideomycetidae</taxon>
        <taxon>Mycosphaerellales</taxon>
        <taxon>Mycosphaerellaceae</taxon>
        <taxon>Pseudocercospora</taxon>
    </lineage>
</organism>
<dbReference type="Pfam" id="PF00106">
    <property type="entry name" value="adh_short"/>
    <property type="match status" value="1"/>
</dbReference>
<dbReference type="EMBL" id="LFZO01000013">
    <property type="protein sequence ID" value="KXT17870.1"/>
    <property type="molecule type" value="Genomic_DNA"/>
</dbReference>
<proteinExistence type="inferred from homology"/>
<evidence type="ECO:0000256" key="5">
    <source>
        <dbReference type="ARBA" id="ARBA00022692"/>
    </source>
</evidence>
<dbReference type="GO" id="GO:0000166">
    <property type="term" value="F:nucleotide binding"/>
    <property type="evidence" value="ECO:0007669"/>
    <property type="project" value="UniProtKB-KW"/>
</dbReference>
<evidence type="ECO:0000256" key="8">
    <source>
        <dbReference type="ARBA" id="ARBA00022857"/>
    </source>
</evidence>
<dbReference type="STRING" id="113226.A0A139IT98"/>
<keyword evidence="10 17" id="KW-1133">Transmembrane helix</keyword>
<name>A0A139IT98_9PEZI</name>
<keyword evidence="6" id="KW-0547">Nucleotide-binding</keyword>
<evidence type="ECO:0000256" key="6">
    <source>
        <dbReference type="ARBA" id="ARBA00022741"/>
    </source>
</evidence>
<keyword evidence="12" id="KW-0443">Lipid metabolism</keyword>
<evidence type="ECO:0000256" key="13">
    <source>
        <dbReference type="ARBA" id="ARBA00023136"/>
    </source>
</evidence>
<evidence type="ECO:0000256" key="1">
    <source>
        <dbReference type="ARBA" id="ARBA00004586"/>
    </source>
</evidence>
<evidence type="ECO:0000256" key="7">
    <source>
        <dbReference type="ARBA" id="ARBA00022824"/>
    </source>
</evidence>
<evidence type="ECO:0000256" key="3">
    <source>
        <dbReference type="ARBA" id="ARBA00004991"/>
    </source>
</evidence>
<accession>A0A139IT98</accession>
<dbReference type="CDD" id="cd08939">
    <property type="entry name" value="KDSR-like_SDR_c"/>
    <property type="match status" value="1"/>
</dbReference>
<dbReference type="AlphaFoldDB" id="A0A139IT98"/>
<dbReference type="PRINTS" id="PR00081">
    <property type="entry name" value="GDHRDH"/>
</dbReference>
<feature type="transmembrane region" description="Helical" evidence="17">
    <location>
        <begin position="6"/>
        <end position="28"/>
    </location>
</feature>
<dbReference type="PANTHER" id="PTHR43550:SF3">
    <property type="entry name" value="3-KETODIHYDROSPHINGOSINE REDUCTASE"/>
    <property type="match status" value="1"/>
</dbReference>
<dbReference type="InterPro" id="IPR002347">
    <property type="entry name" value="SDR_fam"/>
</dbReference>